<dbReference type="Ensembl" id="ENSMALT00000018106.1">
    <property type="protein sequence ID" value="ENSMALP00000017759.1"/>
    <property type="gene ID" value="ENSMALG00000012396.1"/>
</dbReference>
<name>A0A3Q3JF19_MONAL</name>
<dbReference type="Proteomes" id="UP000261600">
    <property type="component" value="Unplaced"/>
</dbReference>
<accession>A0A3Q3JF19</accession>
<reference evidence="1" key="2">
    <citation type="submission" date="2025-09" db="UniProtKB">
        <authorList>
            <consortium name="Ensembl"/>
        </authorList>
    </citation>
    <scope>IDENTIFICATION</scope>
</reference>
<proteinExistence type="predicted"/>
<sequence>MATNVFISNPQPQSPSVMAVHFNQWSSGICGCFNDLNVCCYAFWCLLCFICYTTSKFGECFCLPLLDIQENTSLQMPGKKRKNFTKYDFAGRLPPIHVSCCCSGTHGIQVCLRHSVQHLLAVPEGQREQNTQKDCVVSAQQTYIGVYSQPVIAAAPHGVM</sequence>
<reference evidence="1" key="1">
    <citation type="submission" date="2025-08" db="UniProtKB">
        <authorList>
            <consortium name="Ensembl"/>
        </authorList>
    </citation>
    <scope>IDENTIFICATION</scope>
</reference>
<organism evidence="1 2">
    <name type="scientific">Monopterus albus</name>
    <name type="common">Swamp eel</name>
    <dbReference type="NCBI Taxonomy" id="43700"/>
    <lineage>
        <taxon>Eukaryota</taxon>
        <taxon>Metazoa</taxon>
        <taxon>Chordata</taxon>
        <taxon>Craniata</taxon>
        <taxon>Vertebrata</taxon>
        <taxon>Euteleostomi</taxon>
        <taxon>Actinopterygii</taxon>
        <taxon>Neopterygii</taxon>
        <taxon>Teleostei</taxon>
        <taxon>Neoteleostei</taxon>
        <taxon>Acanthomorphata</taxon>
        <taxon>Anabantaria</taxon>
        <taxon>Synbranchiformes</taxon>
        <taxon>Synbranchidae</taxon>
        <taxon>Monopterus</taxon>
    </lineage>
</organism>
<evidence type="ECO:0000313" key="2">
    <source>
        <dbReference type="Proteomes" id="UP000261600"/>
    </source>
</evidence>
<keyword evidence="2" id="KW-1185">Reference proteome</keyword>
<dbReference type="AlphaFoldDB" id="A0A3Q3JF19"/>
<evidence type="ECO:0000313" key="1">
    <source>
        <dbReference type="Ensembl" id="ENSMALP00000017759.1"/>
    </source>
</evidence>
<protein>
    <submittedName>
        <fullName evidence="1">Uncharacterized protein</fullName>
    </submittedName>
</protein>